<dbReference type="InterPro" id="IPR007168">
    <property type="entry name" value="Phageshock_PspC_N"/>
</dbReference>
<evidence type="ECO:0000256" key="3">
    <source>
        <dbReference type="SAM" id="Phobius"/>
    </source>
</evidence>
<name>A0A4Q9GME7_9MICO</name>
<dbReference type="EMBL" id="SISG01000002">
    <property type="protein sequence ID" value="TBN55508.1"/>
    <property type="molecule type" value="Genomic_DNA"/>
</dbReference>
<sequence length="471" mass="49353">MSTTEPPTAGPTPETPPANDTRFFSWMRSLGIRRQDGWIGGVAGGIAQRTGIDPLIVRGILVVLALFGAPALLLYAAAWLLLPDSGNKIHLEEAIAGRFEAPLAGIGAMVALSFIPAAPGLWFFPGYGDWGNWGSGLGRGIWTLLLIGALVWFLIWVAQRSNGTPTPTATSFTTPEPPAPPTGALPEDVAAWRTSQAEWKAQHANWRNQQATAASQEARARARAASAERARLYNEERERSRPNHLVSFIVVGTAILVGAIVALAVGGGETFDVSVMRASLGSALAVLGLGVLAAGALGKRSGGPGGFAVPVIVVLVATSGVPLGGNFSPVAADGYSPRNDTSETRSTDNYVLGGGSTTLDLRDYYNSSASTTGTADPDDRINFVMGGGSLRVIVPDDQYVDLTATMGGGRLAIEQNDNVRTGGPLLIRREEFIPEGFEQGDEFTRTLELNIIMGGGSIDVVSAGTATEDEN</sequence>
<feature type="transmembrane region" description="Helical" evidence="3">
    <location>
        <begin position="103"/>
        <end position="124"/>
    </location>
</feature>
<feature type="domain" description="Phage shock protein PspC N-terminal" evidence="4">
    <location>
        <begin position="34"/>
        <end position="84"/>
    </location>
</feature>
<dbReference type="Pfam" id="PF04024">
    <property type="entry name" value="PspC"/>
    <property type="match status" value="1"/>
</dbReference>
<organism evidence="5 6">
    <name type="scientific">Glaciihabitans arcticus</name>
    <dbReference type="NCBI Taxonomy" id="2668039"/>
    <lineage>
        <taxon>Bacteria</taxon>
        <taxon>Bacillati</taxon>
        <taxon>Actinomycetota</taxon>
        <taxon>Actinomycetes</taxon>
        <taxon>Micrococcales</taxon>
        <taxon>Microbacteriaceae</taxon>
        <taxon>Glaciihabitans</taxon>
    </lineage>
</organism>
<evidence type="ECO:0000313" key="6">
    <source>
        <dbReference type="Proteomes" id="UP000294194"/>
    </source>
</evidence>
<keyword evidence="3" id="KW-1133">Transmembrane helix</keyword>
<dbReference type="RefSeq" id="WP_130983079.1">
    <property type="nucleotide sequence ID" value="NZ_SISG01000002.1"/>
</dbReference>
<evidence type="ECO:0000259" key="4">
    <source>
        <dbReference type="Pfam" id="PF04024"/>
    </source>
</evidence>
<keyword evidence="3" id="KW-0812">Transmembrane</keyword>
<keyword evidence="3" id="KW-0472">Membrane</keyword>
<proteinExistence type="predicted"/>
<dbReference type="AlphaFoldDB" id="A0A4Q9GME7"/>
<feature type="transmembrane region" description="Helical" evidence="3">
    <location>
        <begin position="278"/>
        <end position="298"/>
    </location>
</feature>
<feature type="transmembrane region" description="Helical" evidence="3">
    <location>
        <begin position="245"/>
        <end position="266"/>
    </location>
</feature>
<evidence type="ECO:0000313" key="5">
    <source>
        <dbReference type="EMBL" id="TBN55508.1"/>
    </source>
</evidence>
<dbReference type="Proteomes" id="UP000294194">
    <property type="component" value="Unassembled WGS sequence"/>
</dbReference>
<keyword evidence="6" id="KW-1185">Reference proteome</keyword>
<keyword evidence="1" id="KW-0175">Coiled coil</keyword>
<protein>
    <submittedName>
        <fullName evidence="5">PspC domain-containing protein</fullName>
    </submittedName>
</protein>
<gene>
    <name evidence="5" type="ORF">EYE40_15020</name>
</gene>
<evidence type="ECO:0000256" key="2">
    <source>
        <dbReference type="SAM" id="MobiDB-lite"/>
    </source>
</evidence>
<feature type="transmembrane region" description="Helical" evidence="3">
    <location>
        <begin position="136"/>
        <end position="158"/>
    </location>
</feature>
<feature type="region of interest" description="Disordered" evidence="2">
    <location>
        <begin position="1"/>
        <end position="20"/>
    </location>
</feature>
<feature type="transmembrane region" description="Helical" evidence="3">
    <location>
        <begin position="305"/>
        <end position="325"/>
    </location>
</feature>
<comment type="caution">
    <text evidence="5">The sequence shown here is derived from an EMBL/GenBank/DDBJ whole genome shotgun (WGS) entry which is preliminary data.</text>
</comment>
<accession>A0A4Q9GME7</accession>
<evidence type="ECO:0000256" key="1">
    <source>
        <dbReference type="SAM" id="Coils"/>
    </source>
</evidence>
<feature type="transmembrane region" description="Helical" evidence="3">
    <location>
        <begin position="60"/>
        <end position="82"/>
    </location>
</feature>
<reference evidence="6" key="1">
    <citation type="submission" date="2019-02" db="EMBL/GenBank/DDBJ databases">
        <title>Glaciihabitans arcticus sp. nov., a psychrotolerant bacterium isolated from polar soil.</title>
        <authorList>
            <person name="Dahal R.H."/>
        </authorList>
    </citation>
    <scope>NUCLEOTIDE SEQUENCE [LARGE SCALE GENOMIC DNA]</scope>
    <source>
        <strain evidence="6">RP-3-7</strain>
    </source>
</reference>
<feature type="coiled-coil region" evidence="1">
    <location>
        <begin position="208"/>
        <end position="235"/>
    </location>
</feature>